<gene>
    <name evidence="1" type="ORF">GMARGA_LOCUS477</name>
</gene>
<proteinExistence type="predicted"/>
<sequence>MAKRRQFNTKILSPGIMDSQLHYGIWSKLNKKSFIIAVLSDSQNPLKSAFQCTCGDVQSEPEAHPSTAVNTCYKRVFGTNTEYSGLEVIGFDNEAIIQELITDISFFPIFLRIEKLNVVIPCIGNLDENRFYGVGTGFVPTFTTRYCNALHLFVLKIKEDHCVLEIYLESICINTIIGKTPDKIWNLVEVLKKFIGSYLFGIINSLVQEHLQKLKKKLKRHLRRGYEEELVVKKNAESNMILAFPTAFSECINYHEERCTNCDQLFEVLDLLCIQCL</sequence>
<accession>A0ABM8VWL9</accession>
<reference evidence="1 2" key="1">
    <citation type="submission" date="2021-06" db="EMBL/GenBank/DDBJ databases">
        <authorList>
            <person name="Kallberg Y."/>
            <person name="Tangrot J."/>
            <person name="Rosling A."/>
        </authorList>
    </citation>
    <scope>NUCLEOTIDE SEQUENCE [LARGE SCALE GENOMIC DNA]</scope>
    <source>
        <strain evidence="1 2">120-4 pot B 10/14</strain>
    </source>
</reference>
<keyword evidence="2" id="KW-1185">Reference proteome</keyword>
<name>A0ABM8VWL9_GIGMA</name>
<evidence type="ECO:0000313" key="2">
    <source>
        <dbReference type="Proteomes" id="UP000789901"/>
    </source>
</evidence>
<dbReference type="EMBL" id="CAJVQB010000081">
    <property type="protein sequence ID" value="CAG8464607.1"/>
    <property type="molecule type" value="Genomic_DNA"/>
</dbReference>
<dbReference type="Proteomes" id="UP000789901">
    <property type="component" value="Unassembled WGS sequence"/>
</dbReference>
<comment type="caution">
    <text evidence="1">The sequence shown here is derived from an EMBL/GenBank/DDBJ whole genome shotgun (WGS) entry which is preliminary data.</text>
</comment>
<evidence type="ECO:0000313" key="1">
    <source>
        <dbReference type="EMBL" id="CAG8464607.1"/>
    </source>
</evidence>
<organism evidence="1 2">
    <name type="scientific">Gigaspora margarita</name>
    <dbReference type="NCBI Taxonomy" id="4874"/>
    <lineage>
        <taxon>Eukaryota</taxon>
        <taxon>Fungi</taxon>
        <taxon>Fungi incertae sedis</taxon>
        <taxon>Mucoromycota</taxon>
        <taxon>Glomeromycotina</taxon>
        <taxon>Glomeromycetes</taxon>
        <taxon>Diversisporales</taxon>
        <taxon>Gigasporaceae</taxon>
        <taxon>Gigaspora</taxon>
    </lineage>
</organism>
<protein>
    <submittedName>
        <fullName evidence="1">18162_t:CDS:1</fullName>
    </submittedName>
</protein>